<feature type="transmembrane region" description="Helical" evidence="7">
    <location>
        <begin position="352"/>
        <end position="377"/>
    </location>
</feature>
<evidence type="ECO:0000256" key="4">
    <source>
        <dbReference type="ARBA" id="ARBA00022989"/>
    </source>
</evidence>
<evidence type="ECO:0000256" key="7">
    <source>
        <dbReference type="SAM" id="Phobius"/>
    </source>
</evidence>
<comment type="similarity">
    <text evidence="6">Belongs to the ABC-4 integral membrane protein family.</text>
</comment>
<feature type="domain" description="ABC3 transporter permease C-terminal" evidence="8">
    <location>
        <begin position="675"/>
        <end position="794"/>
    </location>
</feature>
<keyword evidence="4 7" id="KW-1133">Transmembrane helix</keyword>
<keyword evidence="11" id="KW-1185">Reference proteome</keyword>
<name>A0A0P6XTJ1_9CHLR</name>
<feature type="transmembrane region" description="Helical" evidence="7">
    <location>
        <begin position="260"/>
        <end position="288"/>
    </location>
</feature>
<evidence type="ECO:0008006" key="12">
    <source>
        <dbReference type="Google" id="ProtNLM"/>
    </source>
</evidence>
<dbReference type="GO" id="GO:0005886">
    <property type="term" value="C:plasma membrane"/>
    <property type="evidence" value="ECO:0007669"/>
    <property type="project" value="UniProtKB-SubCell"/>
</dbReference>
<dbReference type="Pfam" id="PF12704">
    <property type="entry name" value="MacB_PCD"/>
    <property type="match status" value="1"/>
</dbReference>
<evidence type="ECO:0000313" key="11">
    <source>
        <dbReference type="Proteomes" id="UP000050544"/>
    </source>
</evidence>
<feature type="transmembrane region" description="Helical" evidence="7">
    <location>
        <begin position="21"/>
        <end position="38"/>
    </location>
</feature>
<dbReference type="InterPro" id="IPR025857">
    <property type="entry name" value="MacB_PCD"/>
</dbReference>
<evidence type="ECO:0000259" key="9">
    <source>
        <dbReference type="Pfam" id="PF12704"/>
    </source>
</evidence>
<dbReference type="Proteomes" id="UP000050544">
    <property type="component" value="Unassembled WGS sequence"/>
</dbReference>
<comment type="subcellular location">
    <subcellularLocation>
        <location evidence="1">Cell membrane</location>
        <topology evidence="1">Multi-pass membrane protein</topology>
    </subcellularLocation>
</comment>
<keyword evidence="3 7" id="KW-0812">Transmembrane</keyword>
<evidence type="ECO:0000256" key="3">
    <source>
        <dbReference type="ARBA" id="ARBA00022692"/>
    </source>
</evidence>
<feature type="transmembrane region" description="Helical" evidence="7">
    <location>
        <begin position="760"/>
        <end position="785"/>
    </location>
</feature>
<dbReference type="EMBL" id="LGKO01000005">
    <property type="protein sequence ID" value="KPL82335.1"/>
    <property type="molecule type" value="Genomic_DNA"/>
</dbReference>
<keyword evidence="5 7" id="KW-0472">Membrane</keyword>
<feature type="domain" description="MacB-like periplasmic core" evidence="9">
    <location>
        <begin position="435"/>
        <end position="630"/>
    </location>
</feature>
<dbReference type="STRING" id="869279.SE15_09085"/>
<dbReference type="PANTHER" id="PTHR30572">
    <property type="entry name" value="MEMBRANE COMPONENT OF TRANSPORTER-RELATED"/>
    <property type="match status" value="1"/>
</dbReference>
<dbReference type="InterPro" id="IPR050250">
    <property type="entry name" value="Macrolide_Exporter_MacB"/>
</dbReference>
<gene>
    <name evidence="10" type="ORF">SE15_09085</name>
</gene>
<accession>A0A0P6XTJ1</accession>
<feature type="transmembrane region" description="Helical" evidence="7">
    <location>
        <begin position="672"/>
        <end position="697"/>
    </location>
</feature>
<dbReference type="PANTHER" id="PTHR30572:SF4">
    <property type="entry name" value="ABC TRANSPORTER PERMEASE YTRF"/>
    <property type="match status" value="1"/>
</dbReference>
<evidence type="ECO:0000259" key="8">
    <source>
        <dbReference type="Pfam" id="PF02687"/>
    </source>
</evidence>
<dbReference type="InterPro" id="IPR003838">
    <property type="entry name" value="ABC3_permease_C"/>
</dbReference>
<evidence type="ECO:0000256" key="2">
    <source>
        <dbReference type="ARBA" id="ARBA00022475"/>
    </source>
</evidence>
<protein>
    <recommendedName>
        <fullName evidence="12">ABC3 transporter permease protein domain-containing protein</fullName>
    </recommendedName>
</protein>
<dbReference type="Pfam" id="PF02687">
    <property type="entry name" value="FtsX"/>
    <property type="match status" value="2"/>
</dbReference>
<feature type="transmembrane region" description="Helical" evidence="7">
    <location>
        <begin position="718"/>
        <end position="740"/>
    </location>
</feature>
<evidence type="ECO:0000256" key="1">
    <source>
        <dbReference type="ARBA" id="ARBA00004651"/>
    </source>
</evidence>
<proteinExistence type="inferred from homology"/>
<evidence type="ECO:0000256" key="6">
    <source>
        <dbReference type="ARBA" id="ARBA00038076"/>
    </source>
</evidence>
<organism evidence="10 11">
    <name type="scientific">Thermanaerothrix daxensis</name>
    <dbReference type="NCBI Taxonomy" id="869279"/>
    <lineage>
        <taxon>Bacteria</taxon>
        <taxon>Bacillati</taxon>
        <taxon>Chloroflexota</taxon>
        <taxon>Anaerolineae</taxon>
        <taxon>Anaerolineales</taxon>
        <taxon>Anaerolineaceae</taxon>
        <taxon>Thermanaerothrix</taxon>
    </lineage>
</organism>
<dbReference type="GO" id="GO:0022857">
    <property type="term" value="F:transmembrane transporter activity"/>
    <property type="evidence" value="ECO:0007669"/>
    <property type="project" value="TreeGrafter"/>
</dbReference>
<reference evidence="10 11" key="1">
    <citation type="submission" date="2015-07" db="EMBL/GenBank/DDBJ databases">
        <title>Whole genome sequence of Thermanaerothrix daxensis DSM 23592.</title>
        <authorList>
            <person name="Hemp J."/>
            <person name="Ward L.M."/>
            <person name="Pace L.A."/>
            <person name="Fischer W.W."/>
        </authorList>
    </citation>
    <scope>NUCLEOTIDE SEQUENCE [LARGE SCALE GENOMIC DNA]</scope>
    <source>
        <strain evidence="10 11">GNS-1</strain>
    </source>
</reference>
<sequence length="802" mass="87964">MMRPRWRKVLSDLIGNLGRSLLVVLSIAVGLFAIGILITNHRVIAEDMVTGYRAVNPANIMLVTTPFDDDLVERVKSVKGVRDALGVHKISLRVQTVHGDWIPMDFNAIPDMGTQAINRVHLLEGTWPPEDKEVVVEQSKLSEIGVGLGDWITVELPSGKTRRLHFVGIVKDLTLGAAAGGGGFFLAAPQGYITPATLPWLDQNEAWNTLYVTVEEGNDEAAIRQVAQRVRREVEAQGVLILSSAVRTSENHPNRIYVDAVVGVLFVLGALVVFLSGFLITNTLNALLAQQMVQIGVMKLIGARRWQVAGIYQVLILTYGVLALLLALPLSARFSYVLLDYLANRINLQLQGFRVVPLAILVQVVLALAVPQGAALLPILHGVRVRIHEVISGIRPSEAVQTPHWIERLQKRFRGLPRPLLISLRNTFRRTQRLILTLITLTLGGAIFIATFNTQAAIERYIQQLSRYFLADVNLTFEAPQRIQRVKNDLAQVPGVGHVEGWAYTRADLMGEGDQVLDTVQLIGVPIETTLVTPILREGRWLQAGDRNVLVVNERFRATLPNLHVGDTLHLRINGSERDWVVVGFLQLAGQNLGHLAYVPYDELSRQLGQSGRGLLFRVAADRANLTLAEQEDLARRVDAYLKGRGYNISEARAGLSVLEKTAKGLDVLTNFLLILSGLAAIVGSIGLAGTMSLNVMERTREIGIMRAIGASDGTIRLLVIVEGVLIGLMSWILASLAAFPISRLLSNVISHAIFNAPALFAYTPTGFLAWLGVVLVLSVIASLLPARTAVRLTIREVLAYE</sequence>
<dbReference type="OrthoDB" id="9780560at2"/>
<evidence type="ECO:0000313" key="10">
    <source>
        <dbReference type="EMBL" id="KPL82335.1"/>
    </source>
</evidence>
<comment type="caution">
    <text evidence="10">The sequence shown here is derived from an EMBL/GenBank/DDBJ whole genome shotgun (WGS) entry which is preliminary data.</text>
</comment>
<evidence type="ECO:0000256" key="5">
    <source>
        <dbReference type="ARBA" id="ARBA00023136"/>
    </source>
</evidence>
<keyword evidence="2" id="KW-1003">Cell membrane</keyword>
<feature type="transmembrane region" description="Helical" evidence="7">
    <location>
        <begin position="434"/>
        <end position="452"/>
    </location>
</feature>
<feature type="domain" description="ABC3 transporter permease C-terminal" evidence="8">
    <location>
        <begin position="267"/>
        <end position="382"/>
    </location>
</feature>
<dbReference type="AlphaFoldDB" id="A0A0P6XTJ1"/>
<dbReference type="RefSeq" id="WP_054521798.1">
    <property type="nucleotide sequence ID" value="NZ_LGKO01000005.1"/>
</dbReference>
<feature type="transmembrane region" description="Helical" evidence="7">
    <location>
        <begin position="309"/>
        <end position="332"/>
    </location>
</feature>